<dbReference type="RefSeq" id="WP_178933545.1">
    <property type="nucleotide sequence ID" value="NZ_JACBAZ010000005.1"/>
</dbReference>
<dbReference type="GO" id="GO:0003677">
    <property type="term" value="F:DNA binding"/>
    <property type="evidence" value="ECO:0007669"/>
    <property type="project" value="UniProtKB-KW"/>
</dbReference>
<reference evidence="1 2" key="1">
    <citation type="submission" date="2020-07" db="EMBL/GenBank/DDBJ databases">
        <title>Roseicoccus Jingziensis gen. nov., sp. nov., isolated from coastal seawater.</title>
        <authorList>
            <person name="Feng X."/>
        </authorList>
    </citation>
    <scope>NUCLEOTIDE SEQUENCE [LARGE SCALE GENOMIC DNA]</scope>
    <source>
        <strain evidence="1 2">N1E253</strain>
    </source>
</reference>
<dbReference type="Pfam" id="PF04237">
    <property type="entry name" value="YjbR"/>
    <property type="match status" value="1"/>
</dbReference>
<name>A0A851GGP5_9BACT</name>
<sequence>MDLPELIDHCLALKGVEETTPFGPDVLVYKVMGKMFALTSPDGFPSRVNLKCDPERAVELRDEYASILPGYHMNKRHWNTVVLDGGVPDPLMRELIEHSYQLVVKGLTKKRRDELEEL</sequence>
<dbReference type="EMBL" id="JACBAZ010000005">
    <property type="protein sequence ID" value="NWK56703.1"/>
    <property type="molecule type" value="Genomic_DNA"/>
</dbReference>
<proteinExistence type="predicted"/>
<dbReference type="SUPFAM" id="SSF142906">
    <property type="entry name" value="YjbR-like"/>
    <property type="match status" value="1"/>
</dbReference>
<dbReference type="InterPro" id="IPR038056">
    <property type="entry name" value="YjbR-like_sf"/>
</dbReference>
<organism evidence="1 2">
    <name type="scientific">Oceaniferula marina</name>
    <dbReference type="NCBI Taxonomy" id="2748318"/>
    <lineage>
        <taxon>Bacteria</taxon>
        <taxon>Pseudomonadati</taxon>
        <taxon>Verrucomicrobiota</taxon>
        <taxon>Verrucomicrobiia</taxon>
        <taxon>Verrucomicrobiales</taxon>
        <taxon>Verrucomicrobiaceae</taxon>
        <taxon>Oceaniferula</taxon>
    </lineage>
</organism>
<gene>
    <name evidence="1" type="ORF">HW115_13855</name>
</gene>
<dbReference type="PANTHER" id="PTHR35145">
    <property type="entry name" value="CYTOPLASMIC PROTEIN-RELATED"/>
    <property type="match status" value="1"/>
</dbReference>
<dbReference type="AlphaFoldDB" id="A0A851GGP5"/>
<accession>A0A851GGP5</accession>
<keyword evidence="2" id="KW-1185">Reference proteome</keyword>
<dbReference type="InterPro" id="IPR007351">
    <property type="entry name" value="YjbR"/>
</dbReference>
<evidence type="ECO:0000313" key="1">
    <source>
        <dbReference type="EMBL" id="NWK56703.1"/>
    </source>
</evidence>
<protein>
    <submittedName>
        <fullName evidence="1">MmcQ/YjbR family DNA-binding protein</fullName>
    </submittedName>
</protein>
<comment type="caution">
    <text evidence="1">The sequence shown here is derived from an EMBL/GenBank/DDBJ whole genome shotgun (WGS) entry which is preliminary data.</text>
</comment>
<dbReference type="PANTHER" id="PTHR35145:SF1">
    <property type="entry name" value="CYTOPLASMIC PROTEIN"/>
    <property type="match status" value="1"/>
</dbReference>
<dbReference type="InterPro" id="IPR058532">
    <property type="entry name" value="YjbR/MT2646/Rv2570-like"/>
</dbReference>
<dbReference type="Proteomes" id="UP000557872">
    <property type="component" value="Unassembled WGS sequence"/>
</dbReference>
<evidence type="ECO:0000313" key="2">
    <source>
        <dbReference type="Proteomes" id="UP000557872"/>
    </source>
</evidence>
<dbReference type="Gene3D" id="3.90.1150.30">
    <property type="match status" value="1"/>
</dbReference>
<keyword evidence="1" id="KW-0238">DNA-binding</keyword>